<protein>
    <recommendedName>
        <fullName evidence="3">SnoaL-like domain-containing protein</fullName>
    </recommendedName>
</protein>
<dbReference type="Gene3D" id="3.10.450.50">
    <property type="match status" value="1"/>
</dbReference>
<dbReference type="InterPro" id="IPR032710">
    <property type="entry name" value="NTF2-like_dom_sf"/>
</dbReference>
<dbReference type="EMBL" id="JAPDRN010000036">
    <property type="protein sequence ID" value="KAJ9634855.1"/>
    <property type="molecule type" value="Genomic_DNA"/>
</dbReference>
<dbReference type="AlphaFoldDB" id="A0AA39CZ72"/>
<dbReference type="Proteomes" id="UP001172681">
    <property type="component" value="Unassembled WGS sequence"/>
</dbReference>
<keyword evidence="2" id="KW-1185">Reference proteome</keyword>
<proteinExistence type="predicted"/>
<reference evidence="1" key="1">
    <citation type="submission" date="2022-10" db="EMBL/GenBank/DDBJ databases">
        <title>Culturing micro-colonial fungi from biological soil crusts in the Mojave desert and describing Neophaeococcomyces mojavensis, and introducing the new genera and species Taxawa tesnikishii.</title>
        <authorList>
            <person name="Kurbessoian T."/>
            <person name="Stajich J.E."/>
        </authorList>
    </citation>
    <scope>NUCLEOTIDE SEQUENCE</scope>
    <source>
        <strain evidence="1">TK_35</strain>
    </source>
</reference>
<accession>A0AA39CZ72</accession>
<gene>
    <name evidence="1" type="ORF">H2204_006089</name>
</gene>
<comment type="caution">
    <text evidence="1">The sequence shown here is derived from an EMBL/GenBank/DDBJ whole genome shotgun (WGS) entry which is preliminary data.</text>
</comment>
<evidence type="ECO:0000313" key="1">
    <source>
        <dbReference type="EMBL" id="KAJ9634855.1"/>
    </source>
</evidence>
<organism evidence="1 2">
    <name type="scientific">Knufia peltigerae</name>
    <dbReference type="NCBI Taxonomy" id="1002370"/>
    <lineage>
        <taxon>Eukaryota</taxon>
        <taxon>Fungi</taxon>
        <taxon>Dikarya</taxon>
        <taxon>Ascomycota</taxon>
        <taxon>Pezizomycotina</taxon>
        <taxon>Eurotiomycetes</taxon>
        <taxon>Chaetothyriomycetidae</taxon>
        <taxon>Chaetothyriales</taxon>
        <taxon>Trichomeriaceae</taxon>
        <taxon>Knufia</taxon>
    </lineage>
</organism>
<evidence type="ECO:0000313" key="2">
    <source>
        <dbReference type="Proteomes" id="UP001172681"/>
    </source>
</evidence>
<dbReference type="SUPFAM" id="SSF54427">
    <property type="entry name" value="NTF2-like"/>
    <property type="match status" value="1"/>
</dbReference>
<sequence>MVISNIDSVENSREIGRQLTERWCIEAGGDVEPFFELFDESATCQSMVKPDLFPELGGVMTKQQFKDYVYAESRVSDLNVWVTGITAEPNRVAVEAASDMKVGEHVYQNVYHWLFEIKNGKVTAARYYFDTQLAHKFVEWLGEAGANMNTRDAK</sequence>
<evidence type="ECO:0008006" key="3">
    <source>
        <dbReference type="Google" id="ProtNLM"/>
    </source>
</evidence>
<name>A0AA39CZ72_9EURO</name>